<reference evidence="3" key="1">
    <citation type="journal article" date="2019" name="Int. J. Syst. Evol. Microbiol.">
        <title>The Global Catalogue of Microorganisms (GCM) 10K type strain sequencing project: providing services to taxonomists for standard genome sequencing and annotation.</title>
        <authorList>
            <consortium name="The Broad Institute Genomics Platform"/>
            <consortium name="The Broad Institute Genome Sequencing Center for Infectious Disease"/>
            <person name="Wu L."/>
            <person name="Ma J."/>
        </authorList>
    </citation>
    <scope>NUCLEOTIDE SEQUENCE [LARGE SCALE GENOMIC DNA]</scope>
    <source>
        <strain evidence="3">JCM 15910</strain>
    </source>
</reference>
<keyword evidence="1" id="KW-1133">Transmembrane helix</keyword>
<evidence type="ECO:0000256" key="1">
    <source>
        <dbReference type="SAM" id="Phobius"/>
    </source>
</evidence>
<dbReference type="Proteomes" id="UP001500738">
    <property type="component" value="Unassembled WGS sequence"/>
</dbReference>
<organism evidence="2 3">
    <name type="scientific">Sphingopyxis soli</name>
    <dbReference type="NCBI Taxonomy" id="592051"/>
    <lineage>
        <taxon>Bacteria</taxon>
        <taxon>Pseudomonadati</taxon>
        <taxon>Pseudomonadota</taxon>
        <taxon>Alphaproteobacteria</taxon>
        <taxon>Sphingomonadales</taxon>
        <taxon>Sphingomonadaceae</taxon>
        <taxon>Sphingopyxis</taxon>
    </lineage>
</organism>
<proteinExistence type="predicted"/>
<feature type="transmembrane region" description="Helical" evidence="1">
    <location>
        <begin position="28"/>
        <end position="45"/>
    </location>
</feature>
<dbReference type="EMBL" id="BAAAFE010000008">
    <property type="protein sequence ID" value="GAA0865419.1"/>
    <property type="molecule type" value="Genomic_DNA"/>
</dbReference>
<comment type="caution">
    <text evidence="2">The sequence shown here is derived from an EMBL/GenBank/DDBJ whole genome shotgun (WGS) entry which is preliminary data.</text>
</comment>
<gene>
    <name evidence="2" type="ORF">GCM10009115_23890</name>
</gene>
<evidence type="ECO:0000313" key="2">
    <source>
        <dbReference type="EMBL" id="GAA0865419.1"/>
    </source>
</evidence>
<evidence type="ECO:0000313" key="3">
    <source>
        <dbReference type="Proteomes" id="UP001500738"/>
    </source>
</evidence>
<name>A0ABP3XII8_9SPHN</name>
<keyword evidence="3" id="KW-1185">Reference proteome</keyword>
<keyword evidence="1" id="KW-0812">Transmembrane</keyword>
<keyword evidence="1" id="KW-0472">Membrane</keyword>
<dbReference type="RefSeq" id="WP_058456552.1">
    <property type="nucleotide sequence ID" value="NZ_BAAAFE010000008.1"/>
</dbReference>
<accession>A0ABP3XII8</accession>
<feature type="transmembrane region" description="Helical" evidence="1">
    <location>
        <begin position="107"/>
        <end position="126"/>
    </location>
</feature>
<feature type="transmembrane region" description="Helical" evidence="1">
    <location>
        <begin position="51"/>
        <end position="70"/>
    </location>
</feature>
<sequence length="139" mass="15996">MWTVAIYYGVLLLTVAVAMWRGGPLERWAAYTALLASVCTTVLAPKPNWSHIEYSIFAIDVVALASFWVIALKTQRFWPYWITGWQLIAIFGHVQKLMFSEILARPYALLSMYISYPILFVILYASGSTRRREDTRARI</sequence>
<feature type="transmembrane region" description="Helical" evidence="1">
    <location>
        <begin position="6"/>
        <end position="23"/>
    </location>
</feature>
<feature type="transmembrane region" description="Helical" evidence="1">
    <location>
        <begin position="77"/>
        <end position="95"/>
    </location>
</feature>
<protein>
    <submittedName>
        <fullName evidence="2">Uncharacterized protein</fullName>
    </submittedName>
</protein>